<keyword evidence="3" id="KW-1185">Reference proteome</keyword>
<dbReference type="Proteomes" id="UP001500689">
    <property type="component" value="Unassembled WGS sequence"/>
</dbReference>
<dbReference type="PANTHER" id="PTHR46112">
    <property type="entry name" value="AMINOPEPTIDASE"/>
    <property type="match status" value="1"/>
</dbReference>
<name>A0ABP6XNJ8_9PSEU</name>
<dbReference type="PANTHER" id="PTHR46112:SF3">
    <property type="entry name" value="AMINOPEPTIDASE YPDF"/>
    <property type="match status" value="1"/>
</dbReference>
<dbReference type="CDD" id="cd01066">
    <property type="entry name" value="APP_MetAP"/>
    <property type="match status" value="1"/>
</dbReference>
<dbReference type="Gene3D" id="3.90.230.10">
    <property type="entry name" value="Creatinase/methionine aminopeptidase superfamily"/>
    <property type="match status" value="1"/>
</dbReference>
<dbReference type="SUPFAM" id="SSF55920">
    <property type="entry name" value="Creatinase/aminopeptidase"/>
    <property type="match status" value="1"/>
</dbReference>
<dbReference type="InterPro" id="IPR000994">
    <property type="entry name" value="Pept_M24"/>
</dbReference>
<dbReference type="InterPro" id="IPR050659">
    <property type="entry name" value="Peptidase_M24B"/>
</dbReference>
<dbReference type="Pfam" id="PF00557">
    <property type="entry name" value="Peptidase_M24"/>
    <property type="match status" value="1"/>
</dbReference>
<reference evidence="3" key="1">
    <citation type="journal article" date="2019" name="Int. J. Syst. Evol. Microbiol.">
        <title>The Global Catalogue of Microorganisms (GCM) 10K type strain sequencing project: providing services to taxonomists for standard genome sequencing and annotation.</title>
        <authorList>
            <consortium name="The Broad Institute Genomics Platform"/>
            <consortium name="The Broad Institute Genome Sequencing Center for Infectious Disease"/>
            <person name="Wu L."/>
            <person name="Ma J."/>
        </authorList>
    </citation>
    <scope>NUCLEOTIDE SEQUENCE [LARGE SCALE GENOMIC DNA]</scope>
    <source>
        <strain evidence="3">JCM 16898</strain>
    </source>
</reference>
<accession>A0ABP6XNJ8</accession>
<evidence type="ECO:0000259" key="1">
    <source>
        <dbReference type="Pfam" id="PF00557"/>
    </source>
</evidence>
<proteinExistence type="predicted"/>
<sequence>MLLTSEAGRRYVLGRDTGPVGAAVVLTVAGSVAEGPDAVEALSTAGVGTGPVGVEDDVPWALSGRLSDGGVSLRSASDVVFAELVRCTPEERAAFGEAAELAAVGYTAVMDHLHVGMDVREITANVDRSVRRAGGLLGWYPPGAGAGSDLVTVHGHDPRTARLTATSPIRYTLHPTAGGSQGLATATAVLCKAGPALRAAAESCSAATEALITALRPGKPLREGHAAAARELGDRPGTSRILALRGGSARCSPPSGEVCAGPDTVLGVHVTVGVPGGAAVELAETVLVTGAGPEPLAKTPLRLVELY</sequence>
<protein>
    <recommendedName>
        <fullName evidence="1">Peptidase M24 domain-containing protein</fullName>
    </recommendedName>
</protein>
<dbReference type="EMBL" id="BAAAZN010000015">
    <property type="protein sequence ID" value="GAA3569154.1"/>
    <property type="molecule type" value="Genomic_DNA"/>
</dbReference>
<dbReference type="InterPro" id="IPR036005">
    <property type="entry name" value="Creatinase/aminopeptidase-like"/>
</dbReference>
<comment type="caution">
    <text evidence="2">The sequence shown here is derived from an EMBL/GenBank/DDBJ whole genome shotgun (WGS) entry which is preliminary data.</text>
</comment>
<organism evidence="2 3">
    <name type="scientific">Amycolatopsis ultiminotia</name>
    <dbReference type="NCBI Taxonomy" id="543629"/>
    <lineage>
        <taxon>Bacteria</taxon>
        <taxon>Bacillati</taxon>
        <taxon>Actinomycetota</taxon>
        <taxon>Actinomycetes</taxon>
        <taxon>Pseudonocardiales</taxon>
        <taxon>Pseudonocardiaceae</taxon>
        <taxon>Amycolatopsis</taxon>
    </lineage>
</organism>
<gene>
    <name evidence="2" type="ORF">GCM10022222_61670</name>
</gene>
<evidence type="ECO:0000313" key="3">
    <source>
        <dbReference type="Proteomes" id="UP001500689"/>
    </source>
</evidence>
<feature type="domain" description="Peptidase M24" evidence="1">
    <location>
        <begin position="96"/>
        <end position="233"/>
    </location>
</feature>
<evidence type="ECO:0000313" key="2">
    <source>
        <dbReference type="EMBL" id="GAA3569154.1"/>
    </source>
</evidence>